<feature type="region of interest" description="Disordered" evidence="1">
    <location>
        <begin position="1"/>
        <end position="36"/>
    </location>
</feature>
<comment type="caution">
    <text evidence="2">The sequence shown here is derived from an EMBL/GenBank/DDBJ whole genome shotgun (WGS) entry which is preliminary data.</text>
</comment>
<accession>A0AAV4DBK8</accession>
<proteinExistence type="predicted"/>
<keyword evidence="3" id="KW-1185">Reference proteome</keyword>
<evidence type="ECO:0000313" key="2">
    <source>
        <dbReference type="EMBL" id="GFO41598.1"/>
    </source>
</evidence>
<name>A0AAV4DBK8_9GAST</name>
<dbReference type="Proteomes" id="UP000735302">
    <property type="component" value="Unassembled WGS sequence"/>
</dbReference>
<sequence>MSVPGSNLTTDGLGMESSYSFREDEAEEDQLDYGNPVYTMDNLDFGSKMQNTKRYGQASWMQSLTKIGSG</sequence>
<organism evidence="2 3">
    <name type="scientific">Plakobranchus ocellatus</name>
    <dbReference type="NCBI Taxonomy" id="259542"/>
    <lineage>
        <taxon>Eukaryota</taxon>
        <taxon>Metazoa</taxon>
        <taxon>Spiralia</taxon>
        <taxon>Lophotrochozoa</taxon>
        <taxon>Mollusca</taxon>
        <taxon>Gastropoda</taxon>
        <taxon>Heterobranchia</taxon>
        <taxon>Euthyneura</taxon>
        <taxon>Panpulmonata</taxon>
        <taxon>Sacoglossa</taxon>
        <taxon>Placobranchoidea</taxon>
        <taxon>Plakobranchidae</taxon>
        <taxon>Plakobranchus</taxon>
    </lineage>
</organism>
<evidence type="ECO:0000313" key="3">
    <source>
        <dbReference type="Proteomes" id="UP000735302"/>
    </source>
</evidence>
<gene>
    <name evidence="2" type="ORF">PoB_006810300</name>
</gene>
<dbReference type="AlphaFoldDB" id="A0AAV4DBK8"/>
<dbReference type="EMBL" id="BLXT01007705">
    <property type="protein sequence ID" value="GFO41598.1"/>
    <property type="molecule type" value="Genomic_DNA"/>
</dbReference>
<reference evidence="2 3" key="1">
    <citation type="journal article" date="2021" name="Elife">
        <title>Chloroplast acquisition without the gene transfer in kleptoplastic sea slugs, Plakobranchus ocellatus.</title>
        <authorList>
            <person name="Maeda T."/>
            <person name="Takahashi S."/>
            <person name="Yoshida T."/>
            <person name="Shimamura S."/>
            <person name="Takaki Y."/>
            <person name="Nagai Y."/>
            <person name="Toyoda A."/>
            <person name="Suzuki Y."/>
            <person name="Arimoto A."/>
            <person name="Ishii H."/>
            <person name="Satoh N."/>
            <person name="Nishiyama T."/>
            <person name="Hasebe M."/>
            <person name="Maruyama T."/>
            <person name="Minagawa J."/>
            <person name="Obokata J."/>
            <person name="Shigenobu S."/>
        </authorList>
    </citation>
    <scope>NUCLEOTIDE SEQUENCE [LARGE SCALE GENOMIC DNA]</scope>
</reference>
<feature type="compositionally biased region" description="Polar residues" evidence="1">
    <location>
        <begin position="1"/>
        <end position="10"/>
    </location>
</feature>
<evidence type="ECO:0000256" key="1">
    <source>
        <dbReference type="SAM" id="MobiDB-lite"/>
    </source>
</evidence>
<protein>
    <submittedName>
        <fullName evidence="2">Uncharacterized protein</fullName>
    </submittedName>
</protein>